<dbReference type="PANTHER" id="PTHR35039">
    <property type="entry name" value="3-KETO-L-GULONATE-6-PHOSPHATE DECARBOXYLASE SGBH-RELATED"/>
    <property type="match status" value="1"/>
</dbReference>
<dbReference type="Pfam" id="PF03737">
    <property type="entry name" value="RraA-like"/>
    <property type="match status" value="1"/>
</dbReference>
<accession>M1PWM1</accession>
<organism evidence="7 8">
    <name type="scientific">Methanosarcina mazei Tuc01</name>
    <dbReference type="NCBI Taxonomy" id="1236903"/>
    <lineage>
        <taxon>Archaea</taxon>
        <taxon>Methanobacteriati</taxon>
        <taxon>Methanobacteriota</taxon>
        <taxon>Stenosarchaea group</taxon>
        <taxon>Methanomicrobia</taxon>
        <taxon>Methanosarcinales</taxon>
        <taxon>Methanosarcinaceae</taxon>
        <taxon>Methanosarcina</taxon>
    </lineage>
</organism>
<evidence type="ECO:0000259" key="6">
    <source>
        <dbReference type="SMART" id="SM00934"/>
    </source>
</evidence>
<dbReference type="SUPFAM" id="SSF51366">
    <property type="entry name" value="Ribulose-phoshate binding barrel"/>
    <property type="match status" value="1"/>
</dbReference>
<name>M1PWM1_METMZ</name>
<dbReference type="InterPro" id="IPR041710">
    <property type="entry name" value="HPS/KGPDC"/>
</dbReference>
<dbReference type="PANTHER" id="PTHR35039:SF3">
    <property type="entry name" value="3-KETO-L-GULONATE-6-PHOSPHATE DECARBOXYLASE SGBH-RELATED"/>
    <property type="match status" value="1"/>
</dbReference>
<dbReference type="Pfam" id="PF00215">
    <property type="entry name" value="OMPdecase"/>
    <property type="match status" value="1"/>
</dbReference>
<dbReference type="KEGG" id="mmaz:MmTuc01_1255"/>
<dbReference type="InterPro" id="IPR013785">
    <property type="entry name" value="Aldolase_TIM"/>
</dbReference>
<dbReference type="CDD" id="cd16841">
    <property type="entry name" value="RraA_family"/>
    <property type="match status" value="1"/>
</dbReference>
<dbReference type="InterPro" id="IPR001754">
    <property type="entry name" value="OMPdeCOase_dom"/>
</dbReference>
<dbReference type="NCBIfam" id="NF005442">
    <property type="entry name" value="PRK07028.1"/>
    <property type="match status" value="1"/>
</dbReference>
<keyword evidence="4" id="KW-0456">Lyase</keyword>
<evidence type="ECO:0000256" key="4">
    <source>
        <dbReference type="ARBA" id="ARBA00023239"/>
    </source>
</evidence>
<comment type="similarity">
    <text evidence="2">Belongs to the HPS/KGPDC family. HPS subfamily.</text>
</comment>
<dbReference type="GO" id="GO:0033982">
    <property type="term" value="F:3-dehydro-L-gulonate-6-phosphate decarboxylase activity"/>
    <property type="evidence" value="ECO:0007669"/>
    <property type="project" value="TreeGrafter"/>
</dbReference>
<sequence>MEIAKEAVAGGADWIEIGTPLIKSEGMNAIRTMRKAFPDRTILADMKTVDTGAMEVEMAAKAGADVAIVLGSADDSTILDALRSAHKYGVRLMADLISAPDPVKRAVELEALGVDYINVHVGIDQQMIGKDPVSILMEISEKVGVQLAVAGGLDSESAAQAVRAGARIVIVGGNITRSDNVTEAAKKIRKSVDSPESVDIRGRGTVDQEIREIFKEVSTSNISDAMHRKGAMKGIHPLVRGKMVGPAVTVQCFPGDWAKTVEAIDLAKPGDVIVIYNESKDIACWGGLATLSSLNKGIAGVVIEGAVRDIDEVENLGLPIYTSNTVPNAGDPKGFGEINAEITCGSQAVKPGDYIIGDESGVVVVPKERAYELARRAKEVNKEEKRLFDEIRRGGTLSEILKLKKWEIQIEIEIETEIETEIEAEIKTGSKNRNKKQKIYFSDAKAFIVEILFPVNPALEFHGYDSFPAEMQSTGFITIILA</sequence>
<evidence type="ECO:0000256" key="1">
    <source>
        <dbReference type="ARBA" id="ARBA00000718"/>
    </source>
</evidence>
<dbReference type="AlphaFoldDB" id="M1PWM1"/>
<dbReference type="InterPro" id="IPR036704">
    <property type="entry name" value="RraA/RraA-like_sf"/>
</dbReference>
<dbReference type="GO" id="GO:0006207">
    <property type="term" value="P:'de novo' pyrimidine nucleobase biosynthetic process"/>
    <property type="evidence" value="ECO:0007669"/>
    <property type="project" value="InterPro"/>
</dbReference>
<evidence type="ECO:0000313" key="7">
    <source>
        <dbReference type="EMBL" id="AGF96641.1"/>
    </source>
</evidence>
<dbReference type="BioCyc" id="MMAZ1236903:G139K-1199-MONOMER"/>
<dbReference type="SMART" id="SM00934">
    <property type="entry name" value="OMPdecase"/>
    <property type="match status" value="1"/>
</dbReference>
<dbReference type="GO" id="GO:0004590">
    <property type="term" value="F:orotidine-5'-phosphate decarboxylase activity"/>
    <property type="evidence" value="ECO:0007669"/>
    <property type="project" value="InterPro"/>
</dbReference>
<evidence type="ECO:0000313" key="8">
    <source>
        <dbReference type="Proteomes" id="UP000011718"/>
    </source>
</evidence>
<dbReference type="CDD" id="cd04726">
    <property type="entry name" value="KGPDC_HPS"/>
    <property type="match status" value="1"/>
</dbReference>
<feature type="domain" description="Orotidine 5'-phosphate decarboxylase" evidence="6">
    <location>
        <begin position="1"/>
        <end position="188"/>
    </location>
</feature>
<dbReference type="EC" id="4.1.2.43" evidence="3"/>
<dbReference type="SUPFAM" id="SSF89562">
    <property type="entry name" value="RraA-like"/>
    <property type="match status" value="1"/>
</dbReference>
<evidence type="ECO:0000256" key="3">
    <source>
        <dbReference type="ARBA" id="ARBA00012890"/>
    </source>
</evidence>
<dbReference type="Proteomes" id="UP000011718">
    <property type="component" value="Chromosome"/>
</dbReference>
<proteinExistence type="inferred from homology"/>
<dbReference type="GO" id="GO:0043801">
    <property type="term" value="F:hexulose-6-phosphate synthase activity"/>
    <property type="evidence" value="ECO:0007669"/>
    <property type="project" value="UniProtKB-EC"/>
</dbReference>
<reference evidence="7 8" key="1">
    <citation type="journal article" date="2013" name="Genome Announc.">
        <title>Complete Genome of a Methanosarcina mazei Strain Isolated from Sediment Samples from an Amazonian Flooded Area.</title>
        <authorList>
            <person name="Assis das Gracas D."/>
            <person name="Thiago Juca Ramos R."/>
            <person name="Vieira Araujo A.C."/>
            <person name="Zahlouth R."/>
            <person name="Ribeiro Carneiro A."/>
            <person name="Souza Lopes T."/>
            <person name="Azevedo Barauna R."/>
            <person name="Azevedo V."/>
            <person name="Cruz Schneider M.P."/>
            <person name="Pellizari V.H."/>
            <person name="Silva A."/>
        </authorList>
    </citation>
    <scope>NUCLEOTIDE SEQUENCE [LARGE SCALE GENOMIC DNA]</scope>
    <source>
        <strain evidence="7 8">Tuc01</strain>
    </source>
</reference>
<gene>
    <name evidence="7" type="ORF">MmTuc01_1255</name>
</gene>
<dbReference type="NCBIfam" id="TIGR03128">
    <property type="entry name" value="RuMP_HxlA"/>
    <property type="match status" value="1"/>
</dbReference>
<dbReference type="Gene3D" id="3.50.30.40">
    <property type="entry name" value="Ribonuclease E inhibitor RraA/RraA-like"/>
    <property type="match status" value="1"/>
</dbReference>
<comment type="catalytic activity">
    <reaction evidence="1">
        <text>D-ribulose 5-phosphate + formaldehyde = D-arabino-hex-3-ulose 6-phosphate</text>
        <dbReference type="Rhea" id="RHEA:25201"/>
        <dbReference type="ChEBI" id="CHEBI:16842"/>
        <dbReference type="ChEBI" id="CHEBI:58121"/>
        <dbReference type="ChEBI" id="CHEBI:58542"/>
        <dbReference type="EC" id="4.1.2.43"/>
    </reaction>
</comment>
<keyword evidence="5" id="KW-0119">Carbohydrate metabolism</keyword>
<dbReference type="EMBL" id="CP004144">
    <property type="protein sequence ID" value="AGF96641.1"/>
    <property type="molecule type" value="Genomic_DNA"/>
</dbReference>
<protein>
    <recommendedName>
        <fullName evidence="3">3-hexulose-6-phosphate synthase</fullName>
        <ecNumber evidence="3">4.1.2.43</ecNumber>
    </recommendedName>
</protein>
<dbReference type="GO" id="GO:0019854">
    <property type="term" value="P:L-ascorbic acid catabolic process"/>
    <property type="evidence" value="ECO:0007669"/>
    <property type="project" value="TreeGrafter"/>
</dbReference>
<dbReference type="InterPro" id="IPR017553">
    <property type="entry name" value="3-hexulose-6-phosphate_synth"/>
</dbReference>
<dbReference type="HOGENOM" id="CLU_637161_0_0_2"/>
<evidence type="ECO:0000256" key="5">
    <source>
        <dbReference type="ARBA" id="ARBA00023277"/>
    </source>
</evidence>
<dbReference type="InterPro" id="IPR011060">
    <property type="entry name" value="RibuloseP-bd_barrel"/>
</dbReference>
<dbReference type="Gene3D" id="3.20.20.70">
    <property type="entry name" value="Aldolase class I"/>
    <property type="match status" value="1"/>
</dbReference>
<evidence type="ECO:0000256" key="2">
    <source>
        <dbReference type="ARBA" id="ARBA00006350"/>
    </source>
</evidence>
<dbReference type="InterPro" id="IPR005493">
    <property type="entry name" value="RraA/RraA-like"/>
</dbReference>